<dbReference type="Pfam" id="PF00015">
    <property type="entry name" value="MCPsignal"/>
    <property type="match status" value="1"/>
</dbReference>
<feature type="transmembrane region" description="Helical" evidence="6">
    <location>
        <begin position="345"/>
        <end position="367"/>
    </location>
</feature>
<dbReference type="GO" id="GO:0005886">
    <property type="term" value="C:plasma membrane"/>
    <property type="evidence" value="ECO:0007669"/>
    <property type="project" value="UniProtKB-SubCell"/>
</dbReference>
<dbReference type="SMART" id="SM00283">
    <property type="entry name" value="MA"/>
    <property type="match status" value="1"/>
</dbReference>
<protein>
    <submittedName>
        <fullName evidence="10">HAMP domain-containing protein</fullName>
    </submittedName>
</protein>
<evidence type="ECO:0000256" key="2">
    <source>
        <dbReference type="ARBA" id="ARBA00022519"/>
    </source>
</evidence>
<dbReference type="RefSeq" id="WP_148743076.1">
    <property type="nucleotide sequence ID" value="NZ_VSTH01000107.1"/>
</dbReference>
<evidence type="ECO:0000259" key="9">
    <source>
        <dbReference type="PROSITE" id="PS50885"/>
    </source>
</evidence>
<gene>
    <name evidence="10" type="ORF">FXV83_29295</name>
</gene>
<evidence type="ECO:0000256" key="5">
    <source>
        <dbReference type="PROSITE-ProRule" id="PRU00284"/>
    </source>
</evidence>
<feature type="domain" description="Methyl-accepting transducer" evidence="7">
    <location>
        <begin position="455"/>
        <end position="698"/>
    </location>
</feature>
<feature type="domain" description="T-SNARE coiled-coil homology" evidence="8">
    <location>
        <begin position="614"/>
        <end position="676"/>
    </location>
</feature>
<name>A0A5S4YG91_9BRAD</name>
<reference evidence="10 11" key="1">
    <citation type="submission" date="2019-08" db="EMBL/GenBank/DDBJ databases">
        <title>Bradyrhizobium hipponensis sp. nov., a rhizobium isolated from a Lupinus angustifolius root nodule in Tunisia.</title>
        <authorList>
            <person name="Off K."/>
            <person name="Rejili M."/>
            <person name="Mars M."/>
            <person name="Brachmann A."/>
            <person name="Marin M."/>
        </authorList>
    </citation>
    <scope>NUCLEOTIDE SEQUENCE [LARGE SCALE GENOMIC DNA]</scope>
    <source>
        <strain evidence="11">aSej3</strain>
    </source>
</reference>
<dbReference type="SUPFAM" id="SSF58104">
    <property type="entry name" value="Methyl-accepting chemotaxis protein (MCP) signaling domain"/>
    <property type="match status" value="1"/>
</dbReference>
<keyword evidence="3 5" id="KW-0807">Transducer</keyword>
<dbReference type="InterPro" id="IPR004089">
    <property type="entry name" value="MCPsignal_dom"/>
</dbReference>
<keyword evidence="2" id="KW-0997">Cell inner membrane</keyword>
<dbReference type="GO" id="GO:0007165">
    <property type="term" value="P:signal transduction"/>
    <property type="evidence" value="ECO:0007669"/>
    <property type="project" value="UniProtKB-KW"/>
</dbReference>
<evidence type="ECO:0000259" key="7">
    <source>
        <dbReference type="PROSITE" id="PS50111"/>
    </source>
</evidence>
<evidence type="ECO:0000313" key="11">
    <source>
        <dbReference type="Proteomes" id="UP000324797"/>
    </source>
</evidence>
<evidence type="ECO:0000256" key="1">
    <source>
        <dbReference type="ARBA" id="ARBA00004429"/>
    </source>
</evidence>
<keyword evidence="6" id="KW-1133">Transmembrane helix</keyword>
<evidence type="ECO:0000256" key="4">
    <source>
        <dbReference type="ARBA" id="ARBA00029447"/>
    </source>
</evidence>
<dbReference type="PANTHER" id="PTHR32089:SF112">
    <property type="entry name" value="LYSOZYME-LIKE PROTEIN-RELATED"/>
    <property type="match status" value="1"/>
</dbReference>
<dbReference type="Pfam" id="PF00672">
    <property type="entry name" value="HAMP"/>
    <property type="match status" value="1"/>
</dbReference>
<evidence type="ECO:0000256" key="3">
    <source>
        <dbReference type="ARBA" id="ARBA00023224"/>
    </source>
</evidence>
<proteinExistence type="inferred from homology"/>
<evidence type="ECO:0000256" key="6">
    <source>
        <dbReference type="SAM" id="Phobius"/>
    </source>
</evidence>
<keyword evidence="6" id="KW-0812">Transmembrane</keyword>
<dbReference type="PANTHER" id="PTHR32089">
    <property type="entry name" value="METHYL-ACCEPTING CHEMOTAXIS PROTEIN MCPB"/>
    <property type="match status" value="1"/>
</dbReference>
<dbReference type="Gene3D" id="1.10.8.500">
    <property type="entry name" value="HAMP domain in histidine kinase"/>
    <property type="match status" value="1"/>
</dbReference>
<dbReference type="PROSITE" id="PS50885">
    <property type="entry name" value="HAMP"/>
    <property type="match status" value="1"/>
</dbReference>
<dbReference type="EMBL" id="VSTH01000107">
    <property type="protein sequence ID" value="TYO63063.1"/>
    <property type="molecule type" value="Genomic_DNA"/>
</dbReference>
<feature type="domain" description="HAMP" evidence="9">
    <location>
        <begin position="368"/>
        <end position="421"/>
    </location>
</feature>
<dbReference type="SUPFAM" id="SSF158472">
    <property type="entry name" value="HAMP domain-like"/>
    <property type="match status" value="1"/>
</dbReference>
<sequence>MLSLAGNQQLRTKAAGASSRFGHVRIGTILPTIIATLVLLGLVSAGFIAYEAIIKRQESEAFLRVNRAAQLLLRSAGHWAIERGMTNAALKSPDAVSSERRADIEKARATADDAFREAVLDIRSIPEMTREQRQVADAVGKLEALRLLREKVDGSLLHPRAERALDVIDGFVPTITDVIDVASNRLRLTLETLTSPPVARLAQLIGLRHLAAQMAENAGRERALLAGAVGAHAKLGTDGFERLSTLRGKVELAWDTILPVRLRLDLPAQVGDAMTEVEKIYFGTYGEARAMTLASGESGDYKITGSEYFARATAGINAVLKLGEAIGSVADREAVVQAEASARNFILTVLLLCASLVLAGLSFWITFARILKPLSAISGAMGRLANGDFDTTVPGTSRADEVGEMARTVEVFKQNGLQVEHMRSEQAAAEMRAAAQRRDEMHKLANGFEAAVGEIVDTVSSAATELEASASTLTSTAERAQRLATVVASASEEASTNVQSVASATEELSSSITEISRQVQESARVASEAVSQARTTTNRVGELSKAAARIGDVVELINTIAGQTNLLALNATIEAARAGEAGRGFAVVASEVKALAEQTAKATGEIGQQISGIQAATQDSVSAISAISGTIEKLSEISSTIAAAVEEQGAATQEISRNVQQAAQGTHDVSSNITDVQRGAGETGSASSQVLAAAQSLSSDSNRLKLEVGKFLSTVRAA</sequence>
<dbReference type="InterPro" id="IPR000727">
    <property type="entry name" value="T_SNARE_dom"/>
</dbReference>
<dbReference type="Proteomes" id="UP000324797">
    <property type="component" value="Unassembled WGS sequence"/>
</dbReference>
<dbReference type="InterPro" id="IPR003660">
    <property type="entry name" value="HAMP_dom"/>
</dbReference>
<keyword evidence="11" id="KW-1185">Reference proteome</keyword>
<accession>A0A5S4YG91</accession>
<keyword evidence="6" id="KW-0472">Membrane</keyword>
<dbReference type="AlphaFoldDB" id="A0A5S4YG91"/>
<dbReference type="CDD" id="cd06225">
    <property type="entry name" value="HAMP"/>
    <property type="match status" value="1"/>
</dbReference>
<evidence type="ECO:0000259" key="8">
    <source>
        <dbReference type="PROSITE" id="PS50192"/>
    </source>
</evidence>
<comment type="caution">
    <text evidence="10">The sequence shown here is derived from an EMBL/GenBank/DDBJ whole genome shotgun (WGS) entry which is preliminary data.</text>
</comment>
<evidence type="ECO:0000313" key="10">
    <source>
        <dbReference type="EMBL" id="TYO63063.1"/>
    </source>
</evidence>
<dbReference type="SMART" id="SM00304">
    <property type="entry name" value="HAMP"/>
    <property type="match status" value="1"/>
</dbReference>
<dbReference type="PROSITE" id="PS50192">
    <property type="entry name" value="T_SNARE"/>
    <property type="match status" value="1"/>
</dbReference>
<keyword evidence="2" id="KW-1003">Cell membrane</keyword>
<comment type="subcellular location">
    <subcellularLocation>
        <location evidence="1">Cell inner membrane</location>
        <topology evidence="1">Multi-pass membrane protein</topology>
    </subcellularLocation>
</comment>
<dbReference type="Gene3D" id="1.10.287.950">
    <property type="entry name" value="Methyl-accepting chemotaxis protein"/>
    <property type="match status" value="1"/>
</dbReference>
<comment type="similarity">
    <text evidence="4">Belongs to the methyl-accepting chemotaxis (MCP) protein family.</text>
</comment>
<feature type="transmembrane region" description="Helical" evidence="6">
    <location>
        <begin position="29"/>
        <end position="50"/>
    </location>
</feature>
<organism evidence="10 11">
    <name type="scientific">Bradyrhizobium hipponense</name>
    <dbReference type="NCBI Taxonomy" id="2605638"/>
    <lineage>
        <taxon>Bacteria</taxon>
        <taxon>Pseudomonadati</taxon>
        <taxon>Pseudomonadota</taxon>
        <taxon>Alphaproteobacteria</taxon>
        <taxon>Hyphomicrobiales</taxon>
        <taxon>Nitrobacteraceae</taxon>
        <taxon>Bradyrhizobium</taxon>
    </lineage>
</organism>
<dbReference type="PROSITE" id="PS50111">
    <property type="entry name" value="CHEMOTAXIS_TRANSDUC_2"/>
    <property type="match status" value="1"/>
</dbReference>